<gene>
    <name evidence="1" type="ORF">CFD26_102794</name>
</gene>
<evidence type="ECO:0000313" key="2">
    <source>
        <dbReference type="Proteomes" id="UP000215289"/>
    </source>
</evidence>
<proteinExistence type="predicted"/>
<dbReference type="AlphaFoldDB" id="A0A3R7G582"/>
<dbReference type="Proteomes" id="UP000215289">
    <property type="component" value="Unassembled WGS sequence"/>
</dbReference>
<evidence type="ECO:0000313" key="1">
    <source>
        <dbReference type="EMBL" id="RLL93932.1"/>
    </source>
</evidence>
<dbReference type="EMBL" id="NIDN02000248">
    <property type="protein sequence ID" value="RLL93932.1"/>
    <property type="molecule type" value="Genomic_DNA"/>
</dbReference>
<reference evidence="1 2" key="1">
    <citation type="submission" date="2018-08" db="EMBL/GenBank/DDBJ databases">
        <title>Draft genome sequences of two Aspergillus turcosus clinical strains isolated from bronchoalveolar lavage fluid: one azole-susceptible and the other azole-resistant.</title>
        <authorList>
            <person name="Parent-Michaud M."/>
            <person name="Dufresne P.J."/>
            <person name="Fournier E."/>
            <person name="Martineau C."/>
            <person name="Moreira S."/>
            <person name="Perkins V."/>
            <person name="De Repentigny L."/>
            <person name="Dufresne S.F."/>
        </authorList>
    </citation>
    <scope>NUCLEOTIDE SEQUENCE [LARGE SCALE GENOMIC DNA]</scope>
    <source>
        <strain evidence="1">HMR AF 1038</strain>
    </source>
</reference>
<protein>
    <submittedName>
        <fullName evidence="1">Uncharacterized protein</fullName>
    </submittedName>
</protein>
<comment type="caution">
    <text evidence="1">The sequence shown here is derived from an EMBL/GenBank/DDBJ whole genome shotgun (WGS) entry which is preliminary data.</text>
</comment>
<organism evidence="1 2">
    <name type="scientific">Aspergillus turcosus</name>
    <dbReference type="NCBI Taxonomy" id="1245748"/>
    <lineage>
        <taxon>Eukaryota</taxon>
        <taxon>Fungi</taxon>
        <taxon>Dikarya</taxon>
        <taxon>Ascomycota</taxon>
        <taxon>Pezizomycotina</taxon>
        <taxon>Eurotiomycetes</taxon>
        <taxon>Eurotiomycetidae</taxon>
        <taxon>Eurotiales</taxon>
        <taxon>Aspergillaceae</taxon>
        <taxon>Aspergillus</taxon>
        <taxon>Aspergillus subgen. Fumigati</taxon>
    </lineage>
</organism>
<sequence length="189" mass="21381">MITKAHEQARAAFHDMIIHKFVLMNNLDLELQTLPGAEVQATSRSKRPDKHINLKTSQMGVLTNGRQHASPRWEDTSVAPSFQDWLTDFNGDVKIALIILVSQTMREILVEIWELIDGPTRAELFKKVPEVTQRVVMSQLTAQDSIPPLVLPFDGLCLRSADPNEGDIEFSTEDLEQIASKVWRVHTKV</sequence>
<dbReference type="OrthoDB" id="76567at2759"/>
<keyword evidence="2" id="KW-1185">Reference proteome</keyword>
<name>A0A3R7G582_9EURO</name>
<accession>A0A3R7G582</accession>